<accession>A0ABU9E523</accession>
<dbReference type="Proteomes" id="UP001484239">
    <property type="component" value="Unassembled WGS sequence"/>
</dbReference>
<proteinExistence type="predicted"/>
<name>A0ABU9E523_9BACT</name>
<dbReference type="PROSITE" id="PS51257">
    <property type="entry name" value="PROKAR_LIPOPROTEIN"/>
    <property type="match status" value="1"/>
</dbReference>
<reference evidence="1 2" key="1">
    <citation type="submission" date="2024-02" db="EMBL/GenBank/DDBJ databases">
        <title>A novel Gemmatimonadota bacterium.</title>
        <authorList>
            <person name="Du Z.-J."/>
            <person name="Ye Y.-Q."/>
        </authorList>
    </citation>
    <scope>NUCLEOTIDE SEQUENCE [LARGE SCALE GENOMIC DNA]</scope>
    <source>
        <strain evidence="1 2">DH-20</strain>
    </source>
</reference>
<dbReference type="SUPFAM" id="SSF63829">
    <property type="entry name" value="Calcium-dependent phosphotriesterase"/>
    <property type="match status" value="1"/>
</dbReference>
<evidence type="ECO:0000313" key="1">
    <source>
        <dbReference type="EMBL" id="MEK9499794.1"/>
    </source>
</evidence>
<dbReference type="RefSeq" id="WP_405278148.1">
    <property type="nucleotide sequence ID" value="NZ_JBBHLI010000001.1"/>
</dbReference>
<protein>
    <submittedName>
        <fullName evidence="1">6-bladed beta-propeller</fullName>
    </submittedName>
</protein>
<dbReference type="Gene3D" id="2.120.10.30">
    <property type="entry name" value="TolB, C-terminal domain"/>
    <property type="match status" value="1"/>
</dbReference>
<dbReference type="InterPro" id="IPR011042">
    <property type="entry name" value="6-blade_b-propeller_TolB-like"/>
</dbReference>
<sequence>MPLLKRRPGISGVCGPWRAVSSVLLLTGGLLAGCTADRSSSRRQSGDTTFVYSAAPQRDTATLREVLRIGDAEGPDEYLFTEISNFAIGPDGDVFVADYDGGVRQFSPAGAFVRHVARNGRGPGEVTYITSMDASADGRLAVVDLGNQRISIYGPDGSFERQLLRPTGRPAYGRDGVQWNMAGDLWVGLHLPRTNEETASDPDKRPIYGRLTEDRTVADTVTLDAWGDECGRRDPTYARGFYEDRRVGHGPFFHWTRGRSGDVAVGCSADYAIDVRKTDGTTLRVGRAWSPVSISEEQRVFHEEYAFEASSIRPAFVRLWLSDDGRLWVRPGTAGESRLTSESERSRGFPDRVWTSWSSTDGMDVFAADGAWIGHVPTPANWVAQPFPGSQDPYFRGDTIWAVTRDELGVTYLSRFVVDWPEG</sequence>
<organism evidence="1 2">
    <name type="scientific">Gaopeijia maritima</name>
    <dbReference type="NCBI Taxonomy" id="3119007"/>
    <lineage>
        <taxon>Bacteria</taxon>
        <taxon>Pseudomonadati</taxon>
        <taxon>Gemmatimonadota</taxon>
        <taxon>Longimicrobiia</taxon>
        <taxon>Gaopeijiales</taxon>
        <taxon>Gaopeijiaceae</taxon>
        <taxon>Gaopeijia</taxon>
    </lineage>
</organism>
<evidence type="ECO:0000313" key="2">
    <source>
        <dbReference type="Proteomes" id="UP001484239"/>
    </source>
</evidence>
<comment type="caution">
    <text evidence="1">The sequence shown here is derived from an EMBL/GenBank/DDBJ whole genome shotgun (WGS) entry which is preliminary data.</text>
</comment>
<dbReference type="EMBL" id="JBBHLI010000001">
    <property type="protein sequence ID" value="MEK9499794.1"/>
    <property type="molecule type" value="Genomic_DNA"/>
</dbReference>
<keyword evidence="2" id="KW-1185">Reference proteome</keyword>
<gene>
    <name evidence="1" type="ORF">WI372_02210</name>
</gene>